<organism evidence="10 11">
    <name type="scientific">Clostridium tetani</name>
    <dbReference type="NCBI Taxonomy" id="1513"/>
    <lineage>
        <taxon>Bacteria</taxon>
        <taxon>Bacillati</taxon>
        <taxon>Bacillota</taxon>
        <taxon>Clostridia</taxon>
        <taxon>Eubacteriales</taxon>
        <taxon>Clostridiaceae</taxon>
        <taxon>Clostridium</taxon>
    </lineage>
</organism>
<dbReference type="Proteomes" id="UP000290273">
    <property type="component" value="Unassembled WGS sequence"/>
</dbReference>
<dbReference type="SUPFAM" id="SSF161111">
    <property type="entry name" value="Cation efflux protein transmembrane domain-like"/>
    <property type="match status" value="1"/>
</dbReference>
<sequence length="394" mass="44065">MMSKFLVKTFVKNYKNIDDTKVRNSYGLLGSIVGIISNMILFIVKIVVGILSNSISVTADAFNNLSDVASSVITLIGFKLSSKPADKEHPFGHGRIEYISALVVSFMVILVGFEFVKTSYNRIVNPVDINFQIIPFILIVLSIFTKVWLSRFNKYIGDSINSSALQASSFDALSDVITSSCVALSLILSIWIPFPIDGYIGIVVSLFIMYSGYTLIKETLNPLLGEAADPQLVKDITEETLNYPYIGGVHDLIVHNYGPGRCLASIHAEVPDNISIVDIHEIIDKAEKEISEKLNLELVIHMDPINTDNKEINSIQKEVEEILLKYPTIKSFHDFRVVGSGEVKNLIFDIVIDYSVSFTDELHKNLKDNISKDIKKIHPSYNTIITIDRDFTHI</sequence>
<dbReference type="EMBL" id="QMAU01000019">
    <property type="protein sequence ID" value="RXI57820.1"/>
    <property type="molecule type" value="Genomic_DNA"/>
</dbReference>
<dbReference type="InterPro" id="IPR002524">
    <property type="entry name" value="Cation_efflux"/>
</dbReference>
<dbReference type="Gene3D" id="3.30.70.1350">
    <property type="entry name" value="Cation efflux protein, cytoplasmic domain"/>
    <property type="match status" value="2"/>
</dbReference>
<feature type="transmembrane region" description="Helical" evidence="7">
    <location>
        <begin position="98"/>
        <end position="117"/>
    </location>
</feature>
<dbReference type="PANTHER" id="PTHR43840">
    <property type="entry name" value="MITOCHONDRIAL METAL TRANSPORTER 1-RELATED"/>
    <property type="match status" value="1"/>
</dbReference>
<keyword evidence="6 7" id="KW-0472">Membrane</keyword>
<evidence type="ECO:0000313" key="11">
    <source>
        <dbReference type="Proteomes" id="UP000290273"/>
    </source>
</evidence>
<dbReference type="NCBIfam" id="TIGR01297">
    <property type="entry name" value="CDF"/>
    <property type="match status" value="1"/>
</dbReference>
<dbReference type="SUPFAM" id="SSF160240">
    <property type="entry name" value="Cation efflux protein cytoplasmic domain-like"/>
    <property type="match status" value="2"/>
</dbReference>
<accession>A0ABY0EVI3</accession>
<dbReference type="Pfam" id="PF01545">
    <property type="entry name" value="Cation_efflux"/>
    <property type="match status" value="1"/>
</dbReference>
<name>A0ABY0EVI3_CLOTA</name>
<evidence type="ECO:0000256" key="1">
    <source>
        <dbReference type="ARBA" id="ARBA00004141"/>
    </source>
</evidence>
<dbReference type="InterPro" id="IPR027469">
    <property type="entry name" value="Cation_efflux_TMD_sf"/>
</dbReference>
<feature type="domain" description="Cation efflux protein transmembrane" evidence="8">
    <location>
        <begin position="32"/>
        <end position="224"/>
    </location>
</feature>
<dbReference type="RefSeq" id="WP_023439461.1">
    <property type="nucleotide sequence ID" value="NZ_CASHSW010000029.1"/>
</dbReference>
<feature type="domain" description="Cation efflux protein cytoplasmic" evidence="9">
    <location>
        <begin position="229"/>
        <end position="304"/>
    </location>
</feature>
<comment type="subcellular location">
    <subcellularLocation>
        <location evidence="1">Membrane</location>
        <topology evidence="1">Multi-pass membrane protein</topology>
    </subcellularLocation>
</comment>
<feature type="transmembrane region" description="Helical" evidence="7">
    <location>
        <begin position="26"/>
        <end position="55"/>
    </location>
</feature>
<reference evidence="10 11" key="1">
    <citation type="submission" date="2018-06" db="EMBL/GenBank/DDBJ databases">
        <title>Genome conservation of Clostridium tetani.</title>
        <authorList>
            <person name="Bruggemann H."/>
            <person name="Popoff M.R."/>
        </authorList>
    </citation>
    <scope>NUCLEOTIDE SEQUENCE [LARGE SCALE GENOMIC DNA]</scope>
    <source>
        <strain evidence="10 11">63.05</strain>
    </source>
</reference>
<evidence type="ECO:0000256" key="6">
    <source>
        <dbReference type="ARBA" id="ARBA00023136"/>
    </source>
</evidence>
<evidence type="ECO:0000256" key="7">
    <source>
        <dbReference type="SAM" id="Phobius"/>
    </source>
</evidence>
<evidence type="ECO:0000256" key="4">
    <source>
        <dbReference type="ARBA" id="ARBA00022692"/>
    </source>
</evidence>
<keyword evidence="3" id="KW-0813">Transport</keyword>
<evidence type="ECO:0000256" key="3">
    <source>
        <dbReference type="ARBA" id="ARBA00022448"/>
    </source>
</evidence>
<keyword evidence="5 7" id="KW-1133">Transmembrane helix</keyword>
<evidence type="ECO:0000256" key="5">
    <source>
        <dbReference type="ARBA" id="ARBA00022989"/>
    </source>
</evidence>
<protein>
    <submittedName>
        <fullName evidence="10">Cation transporter</fullName>
    </submittedName>
</protein>
<proteinExistence type="inferred from homology"/>
<feature type="transmembrane region" description="Helical" evidence="7">
    <location>
        <begin position="129"/>
        <end position="149"/>
    </location>
</feature>
<keyword evidence="4 7" id="KW-0812">Transmembrane</keyword>
<dbReference type="PANTHER" id="PTHR43840:SF15">
    <property type="entry name" value="MITOCHONDRIAL METAL TRANSPORTER 1-RELATED"/>
    <property type="match status" value="1"/>
</dbReference>
<dbReference type="InterPro" id="IPR027470">
    <property type="entry name" value="Cation_efflux_CTD"/>
</dbReference>
<evidence type="ECO:0000313" key="10">
    <source>
        <dbReference type="EMBL" id="RXI57820.1"/>
    </source>
</evidence>
<evidence type="ECO:0000259" key="9">
    <source>
        <dbReference type="Pfam" id="PF16916"/>
    </source>
</evidence>
<feature type="transmembrane region" description="Helical" evidence="7">
    <location>
        <begin position="198"/>
        <end position="216"/>
    </location>
</feature>
<dbReference type="InterPro" id="IPR050291">
    <property type="entry name" value="CDF_Transporter"/>
</dbReference>
<gene>
    <name evidence="10" type="ORF">DP131_04095</name>
</gene>
<comment type="similarity">
    <text evidence="2">Belongs to the cation diffusion facilitator (CDF) transporter (TC 2.A.4) family.</text>
</comment>
<dbReference type="InterPro" id="IPR036837">
    <property type="entry name" value="Cation_efflux_CTD_sf"/>
</dbReference>
<evidence type="ECO:0000259" key="8">
    <source>
        <dbReference type="Pfam" id="PF01545"/>
    </source>
</evidence>
<comment type="caution">
    <text evidence="10">The sequence shown here is derived from an EMBL/GenBank/DDBJ whole genome shotgun (WGS) entry which is preliminary data.</text>
</comment>
<dbReference type="Pfam" id="PF16916">
    <property type="entry name" value="ZT_dimer"/>
    <property type="match status" value="1"/>
</dbReference>
<dbReference type="Gene3D" id="1.20.1510.10">
    <property type="entry name" value="Cation efflux protein transmembrane domain"/>
    <property type="match status" value="1"/>
</dbReference>
<dbReference type="InterPro" id="IPR058533">
    <property type="entry name" value="Cation_efflux_TM"/>
</dbReference>
<evidence type="ECO:0000256" key="2">
    <source>
        <dbReference type="ARBA" id="ARBA00008114"/>
    </source>
</evidence>